<dbReference type="GO" id="GO:0071916">
    <property type="term" value="F:dipeptide transmembrane transporter activity"/>
    <property type="evidence" value="ECO:0007669"/>
    <property type="project" value="TreeGrafter"/>
</dbReference>
<dbReference type="PANTHER" id="PTHR43163:SF6">
    <property type="entry name" value="DIPEPTIDE TRANSPORT SYSTEM PERMEASE PROTEIN DPPB-RELATED"/>
    <property type="match status" value="1"/>
</dbReference>
<keyword evidence="6 7" id="KW-0472">Membrane</keyword>
<dbReference type="CDD" id="cd06261">
    <property type="entry name" value="TM_PBP2"/>
    <property type="match status" value="1"/>
</dbReference>
<dbReference type="InterPro" id="IPR045621">
    <property type="entry name" value="BPD_transp_1_N"/>
</dbReference>
<reference evidence="10" key="1">
    <citation type="submission" date="2017-04" db="EMBL/GenBank/DDBJ databases">
        <authorList>
            <person name="Varghese N."/>
            <person name="Submissions S."/>
        </authorList>
    </citation>
    <scope>NUCLEOTIDE SEQUENCE [LARGE SCALE GENOMIC DNA]</scope>
    <source>
        <strain evidence="10">LMG 29540</strain>
    </source>
</reference>
<dbReference type="GO" id="GO:0005886">
    <property type="term" value="C:plasma membrane"/>
    <property type="evidence" value="ECO:0007669"/>
    <property type="project" value="UniProtKB-SubCell"/>
</dbReference>
<keyword evidence="2 7" id="KW-0813">Transport</keyword>
<feature type="transmembrane region" description="Helical" evidence="7">
    <location>
        <begin position="177"/>
        <end position="196"/>
    </location>
</feature>
<dbReference type="Pfam" id="PF00528">
    <property type="entry name" value="BPD_transp_1"/>
    <property type="match status" value="1"/>
</dbReference>
<dbReference type="Pfam" id="PF19300">
    <property type="entry name" value="BPD_transp_1_N"/>
    <property type="match status" value="1"/>
</dbReference>
<proteinExistence type="inferred from homology"/>
<feature type="transmembrane region" description="Helical" evidence="7">
    <location>
        <begin position="101"/>
        <end position="124"/>
    </location>
</feature>
<evidence type="ECO:0000259" key="8">
    <source>
        <dbReference type="PROSITE" id="PS50928"/>
    </source>
</evidence>
<evidence type="ECO:0000256" key="5">
    <source>
        <dbReference type="ARBA" id="ARBA00022989"/>
    </source>
</evidence>
<evidence type="ECO:0000256" key="6">
    <source>
        <dbReference type="ARBA" id="ARBA00023136"/>
    </source>
</evidence>
<evidence type="ECO:0000256" key="3">
    <source>
        <dbReference type="ARBA" id="ARBA00022475"/>
    </source>
</evidence>
<evidence type="ECO:0000256" key="2">
    <source>
        <dbReference type="ARBA" id="ARBA00022448"/>
    </source>
</evidence>
<dbReference type="RefSeq" id="WP_085486325.1">
    <property type="nucleotide sequence ID" value="NZ_FXAT01000006.1"/>
</dbReference>
<dbReference type="PANTHER" id="PTHR43163">
    <property type="entry name" value="DIPEPTIDE TRANSPORT SYSTEM PERMEASE PROTEIN DPPB-RELATED"/>
    <property type="match status" value="1"/>
</dbReference>
<keyword evidence="5 7" id="KW-1133">Transmembrane helix</keyword>
<dbReference type="OrthoDB" id="9803623at2"/>
<dbReference type="STRING" id="1515439.SAMN06265784_106298"/>
<dbReference type="EMBL" id="FXAT01000006">
    <property type="protein sequence ID" value="SMG54018.1"/>
    <property type="molecule type" value="Genomic_DNA"/>
</dbReference>
<sequence>MKLVAFCVSRVIQLVPVLLGITVIAFLLLRALPGDPATLMLGSRGTATDIANLTAQLGLDRPLWQQYLQFLADILRGSFGQSIAYRSAVAPLILARLGPTLALVGVSTLMALALTVPLAMLTALKRGSAFDHGVKLVFVVALSMPPFWLGILLVLLLSIQWPLFPVSGYGEGWLSHLWHLALPSIVIALGTAALTIKSLRSSVIAVLGADFVDTARAKGLRNATVLWKHVFRNSLMSTISVLAVHTSWVIGGTVVIETVFGIPGLGSLLVSSIGTRDYPMVQGLTVVFAVLVVIINLLADVAYSLIDPRVSLS</sequence>
<feature type="transmembrane region" description="Helical" evidence="7">
    <location>
        <begin position="241"/>
        <end position="263"/>
    </location>
</feature>
<dbReference type="Proteomes" id="UP000193228">
    <property type="component" value="Unassembled WGS sequence"/>
</dbReference>
<dbReference type="InterPro" id="IPR000515">
    <property type="entry name" value="MetI-like"/>
</dbReference>
<organism evidence="9 10">
    <name type="scientific">Paraburkholderia susongensis</name>
    <dbReference type="NCBI Taxonomy" id="1515439"/>
    <lineage>
        <taxon>Bacteria</taxon>
        <taxon>Pseudomonadati</taxon>
        <taxon>Pseudomonadota</taxon>
        <taxon>Betaproteobacteria</taxon>
        <taxon>Burkholderiales</taxon>
        <taxon>Burkholderiaceae</taxon>
        <taxon>Paraburkholderia</taxon>
    </lineage>
</organism>
<comment type="subcellular location">
    <subcellularLocation>
        <location evidence="1 7">Cell membrane</location>
        <topology evidence="1 7">Multi-pass membrane protein</topology>
    </subcellularLocation>
</comment>
<evidence type="ECO:0000256" key="4">
    <source>
        <dbReference type="ARBA" id="ARBA00022692"/>
    </source>
</evidence>
<dbReference type="InterPro" id="IPR035906">
    <property type="entry name" value="MetI-like_sf"/>
</dbReference>
<comment type="similarity">
    <text evidence="7">Belongs to the binding-protein-dependent transport system permease family.</text>
</comment>
<evidence type="ECO:0000313" key="10">
    <source>
        <dbReference type="Proteomes" id="UP000193228"/>
    </source>
</evidence>
<accession>A0A1X7LJF2</accession>
<keyword evidence="10" id="KW-1185">Reference proteome</keyword>
<protein>
    <submittedName>
        <fullName evidence="9">Peptide/nickel transport system permease protein</fullName>
    </submittedName>
</protein>
<dbReference type="SUPFAM" id="SSF161098">
    <property type="entry name" value="MetI-like"/>
    <property type="match status" value="1"/>
</dbReference>
<dbReference type="Gene3D" id="1.10.3720.10">
    <property type="entry name" value="MetI-like"/>
    <property type="match status" value="1"/>
</dbReference>
<evidence type="ECO:0000256" key="1">
    <source>
        <dbReference type="ARBA" id="ARBA00004651"/>
    </source>
</evidence>
<name>A0A1X7LJF2_9BURK</name>
<feature type="transmembrane region" description="Helical" evidence="7">
    <location>
        <begin position="136"/>
        <end position="157"/>
    </location>
</feature>
<feature type="transmembrane region" description="Helical" evidence="7">
    <location>
        <begin position="12"/>
        <end position="32"/>
    </location>
</feature>
<evidence type="ECO:0000256" key="7">
    <source>
        <dbReference type="RuleBase" id="RU363032"/>
    </source>
</evidence>
<dbReference type="AlphaFoldDB" id="A0A1X7LJF2"/>
<gene>
    <name evidence="9" type="ORF">SAMN06265784_106298</name>
</gene>
<evidence type="ECO:0000313" key="9">
    <source>
        <dbReference type="EMBL" id="SMG54018.1"/>
    </source>
</evidence>
<feature type="domain" description="ABC transmembrane type-1" evidence="8">
    <location>
        <begin position="97"/>
        <end position="299"/>
    </location>
</feature>
<dbReference type="PROSITE" id="PS50928">
    <property type="entry name" value="ABC_TM1"/>
    <property type="match status" value="1"/>
</dbReference>
<keyword evidence="3" id="KW-1003">Cell membrane</keyword>
<keyword evidence="4 7" id="KW-0812">Transmembrane</keyword>
<feature type="transmembrane region" description="Helical" evidence="7">
    <location>
        <begin position="283"/>
        <end position="306"/>
    </location>
</feature>